<reference evidence="6" key="2">
    <citation type="submission" date="2025-09" db="UniProtKB">
        <authorList>
            <consortium name="Ensembl"/>
        </authorList>
    </citation>
    <scope>IDENTIFICATION</scope>
</reference>
<evidence type="ECO:0000256" key="4">
    <source>
        <dbReference type="SAM" id="SignalP"/>
    </source>
</evidence>
<evidence type="ECO:0000256" key="2">
    <source>
        <dbReference type="ARBA" id="ARBA00022729"/>
    </source>
</evidence>
<dbReference type="AlphaFoldDB" id="A0A8C3VWM3"/>
<dbReference type="GO" id="GO:0007155">
    <property type="term" value="P:cell adhesion"/>
    <property type="evidence" value="ECO:0007669"/>
    <property type="project" value="TreeGrafter"/>
</dbReference>
<dbReference type="Ensembl" id="ENSCWAT00000008536.1">
    <property type="protein sequence ID" value="ENSCWAP00000007838.1"/>
    <property type="gene ID" value="ENSCWAG00000006091.1"/>
</dbReference>
<dbReference type="GO" id="GO:0061626">
    <property type="term" value="P:pharyngeal arch artery morphogenesis"/>
    <property type="evidence" value="ECO:0007669"/>
    <property type="project" value="Ensembl"/>
</dbReference>
<keyword evidence="3" id="KW-1015">Disulfide bond</keyword>
<dbReference type="GO" id="GO:0016324">
    <property type="term" value="C:apical plasma membrane"/>
    <property type="evidence" value="ECO:0007669"/>
    <property type="project" value="Ensembl"/>
</dbReference>
<dbReference type="GO" id="GO:0009897">
    <property type="term" value="C:external side of plasma membrane"/>
    <property type="evidence" value="ECO:0007669"/>
    <property type="project" value="Ensembl"/>
</dbReference>
<keyword evidence="2 4" id="KW-0732">Signal</keyword>
<dbReference type="GO" id="GO:0035036">
    <property type="term" value="P:sperm-egg recognition"/>
    <property type="evidence" value="ECO:0007669"/>
    <property type="project" value="TreeGrafter"/>
</dbReference>
<dbReference type="GO" id="GO:0001947">
    <property type="term" value="P:heart looping"/>
    <property type="evidence" value="ECO:0007669"/>
    <property type="project" value="Ensembl"/>
</dbReference>
<dbReference type="PANTHER" id="PTHR10517:SF15">
    <property type="entry name" value="FOLATE RECEPTOR ALPHA"/>
    <property type="match status" value="1"/>
</dbReference>
<accession>A0A8C3VWM3</accession>
<comment type="similarity">
    <text evidence="1">Belongs to the folate receptor family.</text>
</comment>
<dbReference type="GO" id="GO:0005634">
    <property type="term" value="C:nucleus"/>
    <property type="evidence" value="ECO:0007669"/>
    <property type="project" value="Ensembl"/>
</dbReference>
<evidence type="ECO:0000256" key="3">
    <source>
        <dbReference type="ARBA" id="ARBA00023157"/>
    </source>
</evidence>
<dbReference type="GO" id="GO:0016323">
    <property type="term" value="C:basolateral plasma membrane"/>
    <property type="evidence" value="ECO:0007669"/>
    <property type="project" value="Ensembl"/>
</dbReference>
<dbReference type="GO" id="GO:0060828">
    <property type="term" value="P:regulation of canonical Wnt signaling pathway"/>
    <property type="evidence" value="ECO:0007669"/>
    <property type="project" value="Ensembl"/>
</dbReference>
<dbReference type="GeneTree" id="ENSGT00950000183144"/>
<dbReference type="GO" id="GO:0061713">
    <property type="term" value="P:anterior neural tube closure"/>
    <property type="evidence" value="ECO:0007669"/>
    <property type="project" value="Ensembl"/>
</dbReference>
<dbReference type="GO" id="GO:0005542">
    <property type="term" value="F:folic acid binding"/>
    <property type="evidence" value="ECO:0007669"/>
    <property type="project" value="Ensembl"/>
</dbReference>
<dbReference type="GO" id="GO:0046654">
    <property type="term" value="P:tetrahydrofolate biosynthetic process"/>
    <property type="evidence" value="ECO:0007669"/>
    <property type="project" value="Ensembl"/>
</dbReference>
<dbReference type="GO" id="GO:0061714">
    <property type="term" value="F:folic acid receptor activity"/>
    <property type="evidence" value="ECO:0007669"/>
    <property type="project" value="Ensembl"/>
</dbReference>
<dbReference type="GO" id="GO:0046655">
    <property type="term" value="P:folic acid metabolic process"/>
    <property type="evidence" value="ECO:0007669"/>
    <property type="project" value="Ensembl"/>
</dbReference>
<dbReference type="GO" id="GO:0003147">
    <property type="term" value="P:neural crest cell migration involved in heart formation"/>
    <property type="evidence" value="ECO:0007669"/>
    <property type="project" value="Ensembl"/>
</dbReference>
<evidence type="ECO:0000313" key="6">
    <source>
        <dbReference type="Ensembl" id="ENSCWAP00000007838.1"/>
    </source>
</evidence>
<evidence type="ECO:0000256" key="1">
    <source>
        <dbReference type="ARBA" id="ARBA00007932"/>
    </source>
</evidence>
<protein>
    <submittedName>
        <fullName evidence="6">Folate receptor alpha</fullName>
    </submittedName>
</protein>
<dbReference type="InterPro" id="IPR018143">
    <property type="entry name" value="Folate_rcpt-like"/>
</dbReference>
<feature type="domain" description="Folate receptor-like" evidence="5">
    <location>
        <begin position="29"/>
        <end position="204"/>
    </location>
</feature>
<feature type="chain" id="PRO_5034221463" evidence="4">
    <location>
        <begin position="22"/>
        <end position="249"/>
    </location>
</feature>
<dbReference type="GO" id="GO:0031103">
    <property type="term" value="P:axon regeneration"/>
    <property type="evidence" value="ECO:0007669"/>
    <property type="project" value="Ensembl"/>
</dbReference>
<gene>
    <name evidence="6" type="primary">FOLR1</name>
</gene>
<evidence type="ECO:0000313" key="7">
    <source>
        <dbReference type="Proteomes" id="UP000694540"/>
    </source>
</evidence>
<dbReference type="PANTHER" id="PTHR10517">
    <property type="entry name" value="FOLATE RECEPTOR"/>
    <property type="match status" value="1"/>
</dbReference>
<name>A0A8C3VWM3_9CETA</name>
<reference evidence="6" key="1">
    <citation type="submission" date="2025-08" db="UniProtKB">
        <authorList>
            <consortium name="Ensembl"/>
        </authorList>
    </citation>
    <scope>IDENTIFICATION</scope>
</reference>
<feature type="signal peptide" evidence="4">
    <location>
        <begin position="1"/>
        <end position="21"/>
    </location>
</feature>
<keyword evidence="7" id="KW-1185">Reference proteome</keyword>
<organism evidence="6 7">
    <name type="scientific">Catagonus wagneri</name>
    <name type="common">Chacoan peccary</name>
    <dbReference type="NCBI Taxonomy" id="51154"/>
    <lineage>
        <taxon>Eukaryota</taxon>
        <taxon>Metazoa</taxon>
        <taxon>Chordata</taxon>
        <taxon>Craniata</taxon>
        <taxon>Vertebrata</taxon>
        <taxon>Euteleostomi</taxon>
        <taxon>Mammalia</taxon>
        <taxon>Eutheria</taxon>
        <taxon>Laurasiatheria</taxon>
        <taxon>Artiodactyla</taxon>
        <taxon>Suina</taxon>
        <taxon>Tayassuidae</taxon>
        <taxon>Catagonus</taxon>
    </lineage>
</organism>
<dbReference type="Pfam" id="PF03024">
    <property type="entry name" value="Folate_rec"/>
    <property type="match status" value="1"/>
</dbReference>
<dbReference type="GO" id="GO:0017015">
    <property type="term" value="P:regulation of transforming growth factor beta receptor signaling pathway"/>
    <property type="evidence" value="ECO:0007669"/>
    <property type="project" value="Ensembl"/>
</dbReference>
<dbReference type="GO" id="GO:0003253">
    <property type="term" value="P:cardiac neural crest cell migration involved in outflow tract morphogenesis"/>
    <property type="evidence" value="ECO:0007669"/>
    <property type="project" value="Ensembl"/>
</dbReference>
<dbReference type="Proteomes" id="UP000694540">
    <property type="component" value="Unplaced"/>
</dbReference>
<dbReference type="InterPro" id="IPR004269">
    <property type="entry name" value="Folate_rcpt"/>
</dbReference>
<evidence type="ECO:0000259" key="5">
    <source>
        <dbReference type="Pfam" id="PF03024"/>
    </source>
</evidence>
<dbReference type="GO" id="GO:0038023">
    <property type="term" value="F:signaling receptor activity"/>
    <property type="evidence" value="ECO:0007669"/>
    <property type="project" value="TreeGrafter"/>
</dbReference>
<proteinExistence type="inferred from homology"/>
<sequence>MAPGTARRLLLLLVWVAVTWAARPDLLNICMDSEHHKTKPGPEDSLHEQCSPWEDNACCSFNMSLEYRKDISYLYRFNWEHCGKLKPDCKRHFIQDTCLYECSPNLGPWFQKVSRGWRRQRLLNVPLCKDDCQDWWEDCRTSYTCKSNWHDGWNWSLGYNRCPANAACRTFDFYFPTPDALCNQIWSNSYKVSNYSRGSGRCIQTWFDPENGNPNEAVAKYYADRSGAGPSEAWPLQFGLALMLLWLLS</sequence>
<dbReference type="GO" id="GO:0007342">
    <property type="term" value="P:fusion of sperm to egg plasma membrane involved in single fertilization"/>
    <property type="evidence" value="ECO:0007669"/>
    <property type="project" value="TreeGrafter"/>
</dbReference>